<keyword evidence="4" id="KW-1185">Reference proteome</keyword>
<proteinExistence type="predicted"/>
<name>A0AAE0HFN8_9PEZI</name>
<comment type="caution">
    <text evidence="3">The sequence shown here is derived from an EMBL/GenBank/DDBJ whole genome shotgun (WGS) entry which is preliminary data.</text>
</comment>
<dbReference type="PANTHER" id="PTHR39460:SF1">
    <property type="entry name" value="C6 TRANSCRIPTION FACTOR"/>
    <property type="match status" value="1"/>
</dbReference>
<reference evidence="3" key="2">
    <citation type="submission" date="2023-06" db="EMBL/GenBank/DDBJ databases">
        <authorList>
            <consortium name="Lawrence Berkeley National Laboratory"/>
            <person name="Haridas S."/>
            <person name="Hensen N."/>
            <person name="Bonometti L."/>
            <person name="Westerberg I."/>
            <person name="Brannstrom I.O."/>
            <person name="Guillou S."/>
            <person name="Cros-Aarteil S."/>
            <person name="Calhoun S."/>
            <person name="Kuo A."/>
            <person name="Mondo S."/>
            <person name="Pangilinan J."/>
            <person name="Riley R."/>
            <person name="Labutti K."/>
            <person name="Andreopoulos B."/>
            <person name="Lipzen A."/>
            <person name="Chen C."/>
            <person name="Yanf M."/>
            <person name="Daum C."/>
            <person name="Ng V."/>
            <person name="Clum A."/>
            <person name="Steindorff A."/>
            <person name="Ohm R."/>
            <person name="Martin F."/>
            <person name="Silar P."/>
            <person name="Natvig D."/>
            <person name="Lalanne C."/>
            <person name="Gautier V."/>
            <person name="Ament-Velasquez S.L."/>
            <person name="Kruys A."/>
            <person name="Hutchinson M.I."/>
            <person name="Powell A.J."/>
            <person name="Barry K."/>
            <person name="Miller A.N."/>
            <person name="Grigoriev I.V."/>
            <person name="Debuchy R."/>
            <person name="Gladieux P."/>
            <person name="Thoren M.H."/>
            <person name="Johannesson H."/>
        </authorList>
    </citation>
    <scope>NUCLEOTIDE SEQUENCE</scope>
    <source>
        <strain evidence="3">CBS 168.71</strain>
    </source>
</reference>
<feature type="compositionally biased region" description="Basic and acidic residues" evidence="1">
    <location>
        <begin position="70"/>
        <end position="89"/>
    </location>
</feature>
<dbReference type="InterPro" id="IPR056146">
    <property type="entry name" value="DUF7729"/>
</dbReference>
<evidence type="ECO:0000313" key="3">
    <source>
        <dbReference type="EMBL" id="KAK3295631.1"/>
    </source>
</evidence>
<dbReference type="AlphaFoldDB" id="A0AAE0HFN8"/>
<reference evidence="3" key="1">
    <citation type="journal article" date="2023" name="Mol. Phylogenet. Evol.">
        <title>Genome-scale phylogeny and comparative genomics of the fungal order Sordariales.</title>
        <authorList>
            <person name="Hensen N."/>
            <person name="Bonometti L."/>
            <person name="Westerberg I."/>
            <person name="Brannstrom I.O."/>
            <person name="Guillou S."/>
            <person name="Cros-Aarteil S."/>
            <person name="Calhoun S."/>
            <person name="Haridas S."/>
            <person name="Kuo A."/>
            <person name="Mondo S."/>
            <person name="Pangilinan J."/>
            <person name="Riley R."/>
            <person name="LaButti K."/>
            <person name="Andreopoulos B."/>
            <person name="Lipzen A."/>
            <person name="Chen C."/>
            <person name="Yan M."/>
            <person name="Daum C."/>
            <person name="Ng V."/>
            <person name="Clum A."/>
            <person name="Steindorff A."/>
            <person name="Ohm R.A."/>
            <person name="Martin F."/>
            <person name="Silar P."/>
            <person name="Natvig D.O."/>
            <person name="Lalanne C."/>
            <person name="Gautier V."/>
            <person name="Ament-Velasquez S.L."/>
            <person name="Kruys A."/>
            <person name="Hutchinson M.I."/>
            <person name="Powell A.J."/>
            <person name="Barry K."/>
            <person name="Miller A.N."/>
            <person name="Grigoriev I.V."/>
            <person name="Debuchy R."/>
            <person name="Gladieux P."/>
            <person name="Hiltunen Thoren M."/>
            <person name="Johannesson H."/>
        </authorList>
    </citation>
    <scope>NUCLEOTIDE SEQUENCE</scope>
    <source>
        <strain evidence="3">CBS 168.71</strain>
    </source>
</reference>
<dbReference type="Proteomes" id="UP001278766">
    <property type="component" value="Unassembled WGS sequence"/>
</dbReference>
<dbReference type="PANTHER" id="PTHR39460">
    <property type="entry name" value="EXPRESSED PROTEIN"/>
    <property type="match status" value="1"/>
</dbReference>
<gene>
    <name evidence="3" type="ORF">B0H64DRAFT_150490</name>
</gene>
<dbReference type="RefSeq" id="XP_062659145.1">
    <property type="nucleotide sequence ID" value="XM_062798422.1"/>
</dbReference>
<dbReference type="EMBL" id="JAUEPN010000004">
    <property type="protein sequence ID" value="KAK3295631.1"/>
    <property type="molecule type" value="Genomic_DNA"/>
</dbReference>
<feature type="region of interest" description="Disordered" evidence="1">
    <location>
        <begin position="70"/>
        <end position="123"/>
    </location>
</feature>
<sequence>MTSTAVSSGTGHAPRPLSRPDCRLPSAHKRQTAPWVVILAVFLCFVSHTLAATPNPAAPVETLVIDHKALHKPPHPEGQRWAMSHEHEIRRRKVQKRATSDEPEESDSTESSEPSKTSATHSVTTTFSIGVGSPKSSSTSTTVAASALPSILDSVAAEFSLGPNGEPAPCPIFINSFLNDPDFKQCYPLSMLFSGSQSFYDAQTSLVSITRTLDATCAADVTFCTSYLKQLAQNLTAPENCEADYNRRLPSVMDIYRAMVAYEPVYNAGCLRDPETGAYCYANAVTNQTSSNFTYIYWLPLNLTLPGTTLPCGYCLRRTMAIYQRATADRTQLITNTYVAAAEQVNTICGPNFANESLADVSVSAAPTMSRSATWLGTALPLAFGLVVWLI</sequence>
<feature type="compositionally biased region" description="Polar residues" evidence="1">
    <location>
        <begin position="1"/>
        <end position="10"/>
    </location>
</feature>
<dbReference type="Pfam" id="PF24855">
    <property type="entry name" value="DUF7729"/>
    <property type="match status" value="1"/>
</dbReference>
<protein>
    <recommendedName>
        <fullName evidence="2">DUF7729 domain-containing protein</fullName>
    </recommendedName>
</protein>
<feature type="compositionally biased region" description="Acidic residues" evidence="1">
    <location>
        <begin position="101"/>
        <end position="110"/>
    </location>
</feature>
<feature type="region of interest" description="Disordered" evidence="1">
    <location>
        <begin position="1"/>
        <end position="25"/>
    </location>
</feature>
<evidence type="ECO:0000313" key="4">
    <source>
        <dbReference type="Proteomes" id="UP001278766"/>
    </source>
</evidence>
<accession>A0AAE0HFN8</accession>
<evidence type="ECO:0000259" key="2">
    <source>
        <dbReference type="Pfam" id="PF24855"/>
    </source>
</evidence>
<feature type="domain" description="DUF7729" evidence="2">
    <location>
        <begin position="161"/>
        <end position="357"/>
    </location>
</feature>
<evidence type="ECO:0000256" key="1">
    <source>
        <dbReference type="SAM" id="MobiDB-lite"/>
    </source>
</evidence>
<dbReference type="GeneID" id="87835370"/>
<organism evidence="3 4">
    <name type="scientific">Chaetomium fimeti</name>
    <dbReference type="NCBI Taxonomy" id="1854472"/>
    <lineage>
        <taxon>Eukaryota</taxon>
        <taxon>Fungi</taxon>
        <taxon>Dikarya</taxon>
        <taxon>Ascomycota</taxon>
        <taxon>Pezizomycotina</taxon>
        <taxon>Sordariomycetes</taxon>
        <taxon>Sordariomycetidae</taxon>
        <taxon>Sordariales</taxon>
        <taxon>Chaetomiaceae</taxon>
        <taxon>Chaetomium</taxon>
    </lineage>
</organism>